<evidence type="ECO:0000256" key="1">
    <source>
        <dbReference type="SAM" id="MobiDB-lite"/>
    </source>
</evidence>
<organism evidence="2 3">
    <name type="scientific">Zalerion maritima</name>
    <dbReference type="NCBI Taxonomy" id="339359"/>
    <lineage>
        <taxon>Eukaryota</taxon>
        <taxon>Fungi</taxon>
        <taxon>Dikarya</taxon>
        <taxon>Ascomycota</taxon>
        <taxon>Pezizomycotina</taxon>
        <taxon>Sordariomycetes</taxon>
        <taxon>Lulworthiomycetidae</taxon>
        <taxon>Lulworthiales</taxon>
        <taxon>Lulworthiaceae</taxon>
        <taxon>Zalerion</taxon>
    </lineage>
</organism>
<accession>A0AAD5WUI4</accession>
<feature type="compositionally biased region" description="Acidic residues" evidence="1">
    <location>
        <begin position="82"/>
        <end position="92"/>
    </location>
</feature>
<reference evidence="2" key="1">
    <citation type="submission" date="2022-07" db="EMBL/GenBank/DDBJ databases">
        <title>Draft genome sequence of Zalerion maritima ATCC 34329, a (micro)plastics degrading marine fungus.</title>
        <authorList>
            <person name="Paco A."/>
            <person name="Goncalves M.F.M."/>
            <person name="Rocha-Santos T.A.P."/>
            <person name="Alves A."/>
        </authorList>
    </citation>
    <scope>NUCLEOTIDE SEQUENCE</scope>
    <source>
        <strain evidence="2">ATCC 34329</strain>
    </source>
</reference>
<evidence type="ECO:0000313" key="2">
    <source>
        <dbReference type="EMBL" id="KAJ2903116.1"/>
    </source>
</evidence>
<dbReference type="AlphaFoldDB" id="A0AAD5WUI4"/>
<keyword evidence="3" id="KW-1185">Reference proteome</keyword>
<name>A0AAD5WUI4_9PEZI</name>
<evidence type="ECO:0000313" key="3">
    <source>
        <dbReference type="Proteomes" id="UP001201980"/>
    </source>
</evidence>
<proteinExistence type="predicted"/>
<comment type="caution">
    <text evidence="2">The sequence shown here is derived from an EMBL/GenBank/DDBJ whole genome shotgun (WGS) entry which is preliminary data.</text>
</comment>
<gene>
    <name evidence="2" type="ORF">MKZ38_010380</name>
</gene>
<dbReference type="Proteomes" id="UP001201980">
    <property type="component" value="Unassembled WGS sequence"/>
</dbReference>
<feature type="region of interest" description="Disordered" evidence="1">
    <location>
        <begin position="67"/>
        <end position="94"/>
    </location>
</feature>
<dbReference type="EMBL" id="JAKWBI020000090">
    <property type="protein sequence ID" value="KAJ2903116.1"/>
    <property type="molecule type" value="Genomic_DNA"/>
</dbReference>
<sequence>MAIIQAISKFTTKDAKMVSFARPATTATAEAEQYNRLGYTMCHRRQHGCILCTCLGCQEKKAAAAERGDVASSSNNNNHNGEDEDDSSDDESSPLKWAHTRLPICECQRCTIGGIVEYITLMERWLSEMEERFWGSVAESQLRTERYGVGSNKMYVPSDPEIDAAVREERVRALKQDPARRRKCEEMLNEQFWEMLKKAPQNVVESYRDFLGRKWRREAARTRAG</sequence>
<protein>
    <submittedName>
        <fullName evidence="2">Uncharacterized protein</fullName>
    </submittedName>
</protein>